<dbReference type="SUPFAM" id="SSF53335">
    <property type="entry name" value="S-adenosyl-L-methionine-dependent methyltransferases"/>
    <property type="match status" value="1"/>
</dbReference>
<evidence type="ECO:0000313" key="6">
    <source>
        <dbReference type="Proteomes" id="UP000324162"/>
    </source>
</evidence>
<gene>
    <name evidence="3" type="ORF">DC53_20400</name>
    <name evidence="2" type="ORF">EU508_02850</name>
    <name evidence="1" type="ORF">EU509_04060</name>
</gene>
<dbReference type="PANTHER" id="PTHR20974">
    <property type="entry name" value="UPF0585 PROTEIN CG18661"/>
    <property type="match status" value="1"/>
</dbReference>
<accession>A0A063KJQ6</accession>
<dbReference type="GO" id="GO:0008168">
    <property type="term" value="F:methyltransferase activity"/>
    <property type="evidence" value="ECO:0007669"/>
    <property type="project" value="UniProtKB-KW"/>
</dbReference>
<dbReference type="Proteomes" id="UP000324162">
    <property type="component" value="Unassembled WGS sequence"/>
</dbReference>
<dbReference type="EMBL" id="SEUK01000039">
    <property type="protein sequence ID" value="KAA1164257.1"/>
    <property type="molecule type" value="Genomic_DNA"/>
</dbReference>
<dbReference type="EMBL" id="SEUJ01000056">
    <property type="protein sequence ID" value="KAA1162626.1"/>
    <property type="molecule type" value="Genomic_DNA"/>
</dbReference>
<dbReference type="InterPro" id="IPR029063">
    <property type="entry name" value="SAM-dependent_MTases_sf"/>
</dbReference>
<dbReference type="PANTHER" id="PTHR20974:SF0">
    <property type="entry name" value="UPF0585 PROTEIN CG18661"/>
    <property type="match status" value="1"/>
</dbReference>
<keyword evidence="5" id="KW-1185">Reference proteome</keyword>
<evidence type="ECO:0000313" key="3">
    <source>
        <dbReference type="EMBL" id="KDC48157.1"/>
    </source>
</evidence>
<reference evidence="5 6" key="2">
    <citation type="submission" date="2019-01" db="EMBL/GenBank/DDBJ databases">
        <title>Genome sequences of marine Pseudoalteromonas species.</title>
        <authorList>
            <person name="Boraston A.B."/>
            <person name="Hehemann J.-H."/>
            <person name="Vickers C.J."/>
            <person name="Salama-Alber O."/>
            <person name="Abe K."/>
            <person name="Hettle A.J."/>
        </authorList>
    </citation>
    <scope>NUCLEOTIDE SEQUENCE [LARGE SCALE GENOMIC DNA]</scope>
    <source>
        <strain evidence="2 6">PS42</strain>
        <strain evidence="1 5">PS47</strain>
    </source>
</reference>
<dbReference type="OrthoDB" id="5563826at2"/>
<keyword evidence="3" id="KW-0489">Methyltransferase</keyword>
<dbReference type="EMBL" id="JJNZ01000106">
    <property type="protein sequence ID" value="KDC48157.1"/>
    <property type="molecule type" value="Genomic_DNA"/>
</dbReference>
<name>A0A063KJQ6_9GAMM</name>
<dbReference type="Pfam" id="PF06080">
    <property type="entry name" value="DUF938"/>
    <property type="match status" value="1"/>
</dbReference>
<organism evidence="3 4">
    <name type="scientific">Pseudoalteromonas fuliginea</name>
    <dbReference type="NCBI Taxonomy" id="1872678"/>
    <lineage>
        <taxon>Bacteria</taxon>
        <taxon>Pseudomonadati</taxon>
        <taxon>Pseudomonadota</taxon>
        <taxon>Gammaproteobacteria</taxon>
        <taxon>Alteromonadales</taxon>
        <taxon>Pseudoalteromonadaceae</taxon>
        <taxon>Pseudoalteromonas</taxon>
    </lineage>
</organism>
<dbReference type="Proteomes" id="UP000027154">
    <property type="component" value="Unassembled WGS sequence"/>
</dbReference>
<comment type="caution">
    <text evidence="3">The sequence shown here is derived from an EMBL/GenBank/DDBJ whole genome shotgun (WGS) entry which is preliminary data.</text>
</comment>
<protein>
    <submittedName>
        <fullName evidence="1">DUF938 domain-containing protein</fullName>
    </submittedName>
    <submittedName>
        <fullName evidence="3">Methylase</fullName>
    </submittedName>
</protein>
<dbReference type="AlphaFoldDB" id="A0A063KJQ6"/>
<dbReference type="RefSeq" id="WP_007377908.1">
    <property type="nucleotide sequence ID" value="NZ_JBBMQV010000036.1"/>
</dbReference>
<reference evidence="3 4" key="1">
    <citation type="submission" date="2014-04" db="EMBL/GenBank/DDBJ databases">
        <title>Pseudoalteromonas galatheae sp. nov., isolated from a deep-sea polychaete near Canal Concepcion, Chile.</title>
        <authorList>
            <person name="Machado H.R."/>
            <person name="Gram L."/>
            <person name="Vynne N.G."/>
        </authorList>
    </citation>
    <scope>NUCLEOTIDE SEQUENCE [LARGE SCALE GENOMIC DNA]</scope>
    <source>
        <strain evidence="3 4">KMM216</strain>
    </source>
</reference>
<evidence type="ECO:0000313" key="5">
    <source>
        <dbReference type="Proteomes" id="UP000322915"/>
    </source>
</evidence>
<dbReference type="Proteomes" id="UP000322915">
    <property type="component" value="Unassembled WGS sequence"/>
</dbReference>
<dbReference type="InterPro" id="IPR010342">
    <property type="entry name" value="DUF938"/>
</dbReference>
<dbReference type="Gene3D" id="3.40.50.150">
    <property type="entry name" value="Vaccinia Virus protein VP39"/>
    <property type="match status" value="1"/>
</dbReference>
<keyword evidence="3" id="KW-0808">Transferase</keyword>
<evidence type="ECO:0000313" key="1">
    <source>
        <dbReference type="EMBL" id="KAA1162626.1"/>
    </source>
</evidence>
<sequence length="196" mass="22315">MAKPFSQACENNKKPILKVLTQVLNKTKVLLEIGSGTGQHSVFFAEQLPHLQWHTSDRAINHEGINLWHHEANLTNLHAPLELDLNNEWPIDKVDAIYTANTFHIVSWQLVERFFDGVKRHLNSDGMLCIYGPFKYQDEFTSPSNDDFSAFLTERDPLSGIRDFEAVEQLAKQAGLTLISDTAMPANNQLLVFKRQ</sequence>
<dbReference type="GO" id="GO:0032259">
    <property type="term" value="P:methylation"/>
    <property type="evidence" value="ECO:0007669"/>
    <property type="project" value="UniProtKB-KW"/>
</dbReference>
<dbReference type="CDD" id="cd02440">
    <property type="entry name" value="AdoMet_MTases"/>
    <property type="match status" value="1"/>
</dbReference>
<evidence type="ECO:0000313" key="4">
    <source>
        <dbReference type="Proteomes" id="UP000027154"/>
    </source>
</evidence>
<proteinExistence type="predicted"/>
<evidence type="ECO:0000313" key="2">
    <source>
        <dbReference type="EMBL" id="KAA1164257.1"/>
    </source>
</evidence>